<evidence type="ECO:0000313" key="4">
    <source>
        <dbReference type="Proteomes" id="UP000776276"/>
    </source>
</evidence>
<evidence type="ECO:0000259" key="2">
    <source>
        <dbReference type="Pfam" id="PF13524"/>
    </source>
</evidence>
<name>A0ABS6BFB1_9SPHN</name>
<dbReference type="InterPro" id="IPR050834">
    <property type="entry name" value="Glycosyltransf_2"/>
</dbReference>
<dbReference type="PANTHER" id="PTHR43685">
    <property type="entry name" value="GLYCOSYLTRANSFERASE"/>
    <property type="match status" value="1"/>
</dbReference>
<dbReference type="EC" id="2.4.-.-" evidence="3"/>
<dbReference type="InterPro" id="IPR001173">
    <property type="entry name" value="Glyco_trans_2-like"/>
</dbReference>
<comment type="caution">
    <text evidence="3">The sequence shown here is derived from an EMBL/GenBank/DDBJ whole genome shotgun (WGS) entry which is preliminary data.</text>
</comment>
<dbReference type="InterPro" id="IPR007739">
    <property type="entry name" value="RgpF"/>
</dbReference>
<dbReference type="Pfam" id="PF13524">
    <property type="entry name" value="Glyco_trans_1_2"/>
    <property type="match status" value="1"/>
</dbReference>
<feature type="domain" description="Spore protein YkvP/CgeB glycosyl transferase-like" evidence="2">
    <location>
        <begin position="801"/>
        <end position="927"/>
    </location>
</feature>
<accession>A0ABS6BFB1</accession>
<dbReference type="Pfam" id="PF05045">
    <property type="entry name" value="RgpF"/>
    <property type="match status" value="1"/>
</dbReference>
<gene>
    <name evidence="3" type="ORF">KOF26_03870</name>
</gene>
<dbReference type="Pfam" id="PF00535">
    <property type="entry name" value="Glycos_transf_2"/>
    <property type="match status" value="1"/>
</dbReference>
<dbReference type="PANTHER" id="PTHR43685:SF11">
    <property type="entry name" value="GLYCOSYLTRANSFERASE TAGX-RELATED"/>
    <property type="match status" value="1"/>
</dbReference>
<keyword evidence="3" id="KW-0328">Glycosyltransferase</keyword>
<dbReference type="RefSeq" id="WP_216320435.1">
    <property type="nucleotide sequence ID" value="NZ_JAHKRT010000002.1"/>
</dbReference>
<dbReference type="InterPro" id="IPR055259">
    <property type="entry name" value="YkvP/CgeB_Glyco_trans-like"/>
</dbReference>
<dbReference type="EMBL" id="JAHKRT010000002">
    <property type="protein sequence ID" value="MBU3076993.1"/>
    <property type="molecule type" value="Genomic_DNA"/>
</dbReference>
<feature type="domain" description="Glycosyltransferase 2-like" evidence="1">
    <location>
        <begin position="411"/>
        <end position="527"/>
    </location>
</feature>
<sequence length="1290" mass="139860">MKAAIHLHLFYPDVAIELIGRVARLGRPDIAVLATHCGPLDPAVARALETLPAVRTIETPNLGWDIGPLLHVLPQLRDLGVEAVAHLHTKKGDSGYAPEWRAMAYEGTIADAALVERIIAAFADDADLALVGARALYKSAASHQFRNAELLAELAPRLLAPYYPPADWGFFAGTFFWARLGLLERLIPFGDFGEGGERDGTLAHALERLIGLAPVAHGGRIGLVGEDGEIETVAAPGAPDHEPIIRSLVARAERNVGPLDPELAALIGRRNPLIDYIRHGRDLDALDPNPYFSSAWYNRIHEDVFRAGMHPLYHYTHHGAPEGRSTGPLFDGLYYRRAYDDVTGDPLRHFLETGAAEGRVAIPISQPDYQDAERPRRFYRHFDVAAEAAFLREMAQLPDRVAAKAGATLVSVIMPAWNREASIGAAIRSVLAQSHGRFELIVVDDGSTDATRDIVAGFLGDGRVRLIEGGHGGVSAARNLGLEHARGDIIAYLDSDNRWAAWFLEVMVRFMTARGLDAAYSGIALRDDLGQLTGYRGDDFDWEACLAQNYVDLNAFCHRRELLAETGGFDANLRRMVDWDLILRIGRARPVGYAPFVGCDYFDGKADMARITVGESSAFQKLVWTKNRFALATGTPAFAAKIVLNFAIKIAAPEADKAAWGDWHFAEALGAAIERLGHKARVDVRERWTGHALADEDVAIVLRGLIPYTPRPGQMAFLWNISHPDQVPLEEYDRFTRVYVASESHAALLRHMIRPPVAALLQATDPARFHPVDAPESEPLVFVGNSRGVDRDIVNWAIAAGRPPVIYGDGWEGRVPAELVRAANIDNRRLGALYATAGAVLNDHWPSMRAFGYLSNRLFDIAASAGRAISDPVPSMGHVFGDAVAQVDGPAALRAALDAAAGRPRDLALARRVADEHSFDARARRLVGDACAALGLAGPPVAPAIIGKAPVRVHIVAPFGPHGPQSSAYIRLICPLTDESVSGRAVVSLGAEGDPLPDGTDICVVQRTALSSVAAVDRLVGRLGAMGAALVTDVDDAFIAIGPDHPEAARYAPLNAALERAIAASAETWFSTAPLAALYAKVAGRRHVQPNALDPRLWRDWRHARPAPFGGDRLHLLYMGTHTHDADLAMLRPALDRLWEERPDRFDLTLIGVAAEADGAPWLRRIGLPAEVIAYPRFVRWLRAQGPFDLGLAPLADNAFNRAKSDIKLLDYAALGLLPVVASGPAYGADPSLAALALATDDWHGALSWALDRPDEARARAAAAQDRLWATRTVGAVAPMMLERLEALVR</sequence>
<reference evidence="3 4" key="1">
    <citation type="submission" date="2021-06" db="EMBL/GenBank/DDBJ databases">
        <title>Sphingomonas sp. XMGL2, whole genome shotgun sequencing project.</title>
        <authorList>
            <person name="Zhao G."/>
            <person name="Shen L."/>
        </authorList>
    </citation>
    <scope>NUCLEOTIDE SEQUENCE [LARGE SCALE GENOMIC DNA]</scope>
    <source>
        <strain evidence="3 4">XMGL2</strain>
    </source>
</reference>
<dbReference type="GO" id="GO:0016757">
    <property type="term" value="F:glycosyltransferase activity"/>
    <property type="evidence" value="ECO:0007669"/>
    <property type="project" value="UniProtKB-KW"/>
</dbReference>
<dbReference type="Proteomes" id="UP000776276">
    <property type="component" value="Unassembled WGS sequence"/>
</dbReference>
<protein>
    <submittedName>
        <fullName evidence="3">Glycosyltransferase</fullName>
        <ecNumber evidence="3">2.4.-.-</ecNumber>
    </submittedName>
</protein>
<evidence type="ECO:0000313" key="3">
    <source>
        <dbReference type="EMBL" id="MBU3076993.1"/>
    </source>
</evidence>
<keyword evidence="4" id="KW-1185">Reference proteome</keyword>
<keyword evidence="3" id="KW-0808">Transferase</keyword>
<proteinExistence type="predicted"/>
<organism evidence="3 4">
    <name type="scientific">Sphingomonas quercus</name>
    <dbReference type="NCBI Taxonomy" id="2842451"/>
    <lineage>
        <taxon>Bacteria</taxon>
        <taxon>Pseudomonadati</taxon>
        <taxon>Pseudomonadota</taxon>
        <taxon>Alphaproteobacteria</taxon>
        <taxon>Sphingomonadales</taxon>
        <taxon>Sphingomonadaceae</taxon>
        <taxon>Sphingomonas</taxon>
    </lineage>
</organism>
<evidence type="ECO:0000259" key="1">
    <source>
        <dbReference type="Pfam" id="PF00535"/>
    </source>
</evidence>